<dbReference type="GO" id="GO:0006974">
    <property type="term" value="P:DNA damage response"/>
    <property type="evidence" value="ECO:0007669"/>
    <property type="project" value="TreeGrafter"/>
</dbReference>
<evidence type="ECO:0008006" key="3">
    <source>
        <dbReference type="Google" id="ProtNLM"/>
    </source>
</evidence>
<proteinExistence type="predicted"/>
<dbReference type="InterPro" id="IPR007497">
    <property type="entry name" value="SIMPL/DUF541"/>
</dbReference>
<gene>
    <name evidence="1" type="ORF">UY27_C0001G0031</name>
</gene>
<dbReference type="Proteomes" id="UP000034661">
    <property type="component" value="Unassembled WGS sequence"/>
</dbReference>
<dbReference type="Gene3D" id="3.30.70.2970">
    <property type="entry name" value="Protein of unknown function (DUF541), domain 2"/>
    <property type="match status" value="1"/>
</dbReference>
<sequence length="243" mass="25671">MKNTAAIILFFFLTLFAYTKLVGPIPFSVTSTTTTKTDTFSVTGEGKAILSPDIAVISAGVTSQAATAKAAQNQLNSAINAVSDAVKKAGVDAKDLQTTGYTIYPTYDYTEGRQRITGYQANANLTIKVRDIEKANGVVDAATDAGANQVGGISFDVDDKTKAQNEAREQAVAEAKKKAEAAAKIAGFSLGRIINYNEDFGGYPRPIPLMAKAEMADGGGVPTNLEPGTSEIVVNVTLWYEIK</sequence>
<dbReference type="PANTHER" id="PTHR34387">
    <property type="entry name" value="SLR1258 PROTEIN"/>
    <property type="match status" value="1"/>
</dbReference>
<dbReference type="InterPro" id="IPR010916">
    <property type="entry name" value="TonB_box_CS"/>
</dbReference>
<dbReference type="AlphaFoldDB" id="A0A0G1X183"/>
<dbReference type="Pfam" id="PF04402">
    <property type="entry name" value="SIMPL"/>
    <property type="match status" value="1"/>
</dbReference>
<dbReference type="Gene3D" id="3.30.110.170">
    <property type="entry name" value="Protein of unknown function (DUF541), domain 1"/>
    <property type="match status" value="1"/>
</dbReference>
<protein>
    <recommendedName>
        <fullName evidence="3">26 kDa periplasmic immunogenic protein</fullName>
    </recommendedName>
</protein>
<reference evidence="1 2" key="1">
    <citation type="journal article" date="2015" name="Nature">
        <title>rRNA introns, odd ribosomes, and small enigmatic genomes across a large radiation of phyla.</title>
        <authorList>
            <person name="Brown C.T."/>
            <person name="Hug L.A."/>
            <person name="Thomas B.C."/>
            <person name="Sharon I."/>
            <person name="Castelle C.J."/>
            <person name="Singh A."/>
            <person name="Wilkins M.J."/>
            <person name="Williams K.H."/>
            <person name="Banfield J.F."/>
        </authorList>
    </citation>
    <scope>NUCLEOTIDE SEQUENCE [LARGE SCALE GENOMIC DNA]</scope>
</reference>
<accession>A0A0G1X183</accession>
<dbReference type="PANTHER" id="PTHR34387:SF1">
    <property type="entry name" value="PERIPLASMIC IMMUNOGENIC PROTEIN"/>
    <property type="match status" value="1"/>
</dbReference>
<evidence type="ECO:0000313" key="1">
    <source>
        <dbReference type="EMBL" id="KKU96338.1"/>
    </source>
</evidence>
<evidence type="ECO:0000313" key="2">
    <source>
        <dbReference type="Proteomes" id="UP000034661"/>
    </source>
</evidence>
<name>A0A0G1X183_9BACT</name>
<dbReference type="InterPro" id="IPR052022">
    <property type="entry name" value="26kDa_periplasmic_antigen"/>
</dbReference>
<comment type="caution">
    <text evidence="1">The sequence shown here is derived from an EMBL/GenBank/DDBJ whole genome shotgun (WGS) entry which is preliminary data.</text>
</comment>
<dbReference type="PROSITE" id="PS00430">
    <property type="entry name" value="TONB_DEPENDENT_REC_1"/>
    <property type="match status" value="1"/>
</dbReference>
<organism evidence="1 2">
    <name type="scientific">Candidatus Gottesmanbacteria bacterium GW2011_GWA1_48_13</name>
    <dbReference type="NCBI Taxonomy" id="1618439"/>
    <lineage>
        <taxon>Bacteria</taxon>
        <taxon>Candidatus Gottesmaniibacteriota</taxon>
    </lineage>
</organism>
<dbReference type="EMBL" id="LCPJ01000001">
    <property type="protein sequence ID" value="KKU96338.1"/>
    <property type="molecule type" value="Genomic_DNA"/>
</dbReference>